<dbReference type="FunFam" id="1.20.58.110:FF:000001">
    <property type="entry name" value="30S ribosomal protein S20"/>
    <property type="match status" value="1"/>
</dbReference>
<dbReference type="GO" id="GO:0070181">
    <property type="term" value="F:small ribosomal subunit rRNA binding"/>
    <property type="evidence" value="ECO:0007669"/>
    <property type="project" value="TreeGrafter"/>
</dbReference>
<evidence type="ECO:0000256" key="5">
    <source>
        <dbReference type="ARBA" id="ARBA00022980"/>
    </source>
</evidence>
<keyword evidence="5 7" id="KW-0689">Ribosomal protein</keyword>
<dbReference type="Pfam" id="PF01649">
    <property type="entry name" value="Ribosomal_S20p"/>
    <property type="match status" value="1"/>
</dbReference>
<dbReference type="InterPro" id="IPR036510">
    <property type="entry name" value="Ribosomal_bS20_sf"/>
</dbReference>
<evidence type="ECO:0000256" key="2">
    <source>
        <dbReference type="ARBA" id="ARBA00007634"/>
    </source>
</evidence>
<gene>
    <name evidence="7" type="ORF">MNB_SUP05-5-761</name>
</gene>
<dbReference type="GO" id="GO:0003735">
    <property type="term" value="F:structural constituent of ribosome"/>
    <property type="evidence" value="ECO:0007669"/>
    <property type="project" value="InterPro"/>
</dbReference>
<evidence type="ECO:0000256" key="3">
    <source>
        <dbReference type="ARBA" id="ARBA00022730"/>
    </source>
</evidence>
<accession>A0A1W1BWZ2</accession>
<dbReference type="PANTHER" id="PTHR33398:SF1">
    <property type="entry name" value="SMALL RIBOSOMAL SUBUNIT PROTEIN BS20C"/>
    <property type="match status" value="1"/>
</dbReference>
<evidence type="ECO:0000256" key="4">
    <source>
        <dbReference type="ARBA" id="ARBA00022884"/>
    </source>
</evidence>
<dbReference type="SUPFAM" id="SSF46992">
    <property type="entry name" value="Ribosomal protein S20"/>
    <property type="match status" value="1"/>
</dbReference>
<dbReference type="NCBIfam" id="TIGR00029">
    <property type="entry name" value="S20"/>
    <property type="match status" value="1"/>
</dbReference>
<dbReference type="Gene3D" id="1.20.58.110">
    <property type="entry name" value="Ribosomal protein S20"/>
    <property type="match status" value="1"/>
</dbReference>
<dbReference type="HAMAP" id="MF_00500">
    <property type="entry name" value="Ribosomal_bS20"/>
    <property type="match status" value="1"/>
</dbReference>
<keyword evidence="3" id="KW-0699">rRNA-binding</keyword>
<evidence type="ECO:0000256" key="6">
    <source>
        <dbReference type="ARBA" id="ARBA00023274"/>
    </source>
</evidence>
<name>A0A1W1BWZ2_9ZZZZ</name>
<dbReference type="GO" id="GO:0005829">
    <property type="term" value="C:cytosol"/>
    <property type="evidence" value="ECO:0007669"/>
    <property type="project" value="TreeGrafter"/>
</dbReference>
<evidence type="ECO:0000313" key="7">
    <source>
        <dbReference type="EMBL" id="SFV58023.1"/>
    </source>
</evidence>
<protein>
    <submittedName>
        <fullName evidence="7">SSU ribosomal protein S20p</fullName>
    </submittedName>
</protein>
<proteinExistence type="inferred from homology"/>
<keyword evidence="4" id="KW-0694">RNA-binding</keyword>
<reference evidence="7" key="1">
    <citation type="submission" date="2016-10" db="EMBL/GenBank/DDBJ databases">
        <authorList>
            <person name="de Groot N.N."/>
        </authorList>
    </citation>
    <scope>NUCLEOTIDE SEQUENCE</scope>
</reference>
<dbReference type="GO" id="GO:0006412">
    <property type="term" value="P:translation"/>
    <property type="evidence" value="ECO:0007669"/>
    <property type="project" value="InterPro"/>
</dbReference>
<comment type="similarity">
    <text evidence="2">Belongs to the bacterial ribosomal protein bS20 family.</text>
</comment>
<dbReference type="EMBL" id="FPHJ01000023">
    <property type="protein sequence ID" value="SFV58023.1"/>
    <property type="molecule type" value="Genomic_DNA"/>
</dbReference>
<sequence length="86" mass="9654">MANSAGAKKRIRQAITRNKHNSMLRARLRTFIKKVVYAIEAKEKETATTNFKALQPILDQAVSKGLVHKNNAARKKSRLNAKILAI</sequence>
<dbReference type="PANTHER" id="PTHR33398">
    <property type="entry name" value="30S RIBOSOMAL PROTEIN S20"/>
    <property type="match status" value="1"/>
</dbReference>
<evidence type="ECO:0000256" key="1">
    <source>
        <dbReference type="ARBA" id="ARBA00003134"/>
    </source>
</evidence>
<dbReference type="InterPro" id="IPR002583">
    <property type="entry name" value="Ribosomal_bS20"/>
</dbReference>
<organism evidence="7">
    <name type="scientific">hydrothermal vent metagenome</name>
    <dbReference type="NCBI Taxonomy" id="652676"/>
    <lineage>
        <taxon>unclassified sequences</taxon>
        <taxon>metagenomes</taxon>
        <taxon>ecological metagenomes</taxon>
    </lineage>
</organism>
<keyword evidence="6" id="KW-0687">Ribonucleoprotein</keyword>
<dbReference type="AlphaFoldDB" id="A0A1W1BWZ2"/>
<comment type="function">
    <text evidence="1">Binds directly to 16S ribosomal RNA.</text>
</comment>
<dbReference type="GO" id="GO:0015935">
    <property type="term" value="C:small ribosomal subunit"/>
    <property type="evidence" value="ECO:0007669"/>
    <property type="project" value="TreeGrafter"/>
</dbReference>